<evidence type="ECO:0000313" key="2">
    <source>
        <dbReference type="EMBL" id="EDW82356.2"/>
    </source>
</evidence>
<name>B4NBZ7_DROWI</name>
<reference evidence="2 3" key="1">
    <citation type="journal article" date="2007" name="Nature">
        <title>Evolution of genes and genomes on the Drosophila phylogeny.</title>
        <authorList>
            <consortium name="Drosophila 12 Genomes Consortium"/>
            <person name="Clark A.G."/>
            <person name="Eisen M.B."/>
            <person name="Smith D.R."/>
            <person name="Bergman C.M."/>
            <person name="Oliver B."/>
            <person name="Markow T.A."/>
            <person name="Kaufman T.C."/>
            <person name="Kellis M."/>
            <person name="Gelbart W."/>
            <person name="Iyer V.N."/>
            <person name="Pollard D.A."/>
            <person name="Sackton T.B."/>
            <person name="Larracuente A.M."/>
            <person name="Singh N.D."/>
            <person name="Abad J.P."/>
            <person name="Abt D.N."/>
            <person name="Adryan B."/>
            <person name="Aguade M."/>
            <person name="Akashi H."/>
            <person name="Anderson W.W."/>
            <person name="Aquadro C.F."/>
            <person name="Ardell D.H."/>
            <person name="Arguello R."/>
            <person name="Artieri C.G."/>
            <person name="Barbash D.A."/>
            <person name="Barker D."/>
            <person name="Barsanti P."/>
            <person name="Batterham P."/>
            <person name="Batzoglou S."/>
            <person name="Begun D."/>
            <person name="Bhutkar A."/>
            <person name="Blanco E."/>
            <person name="Bosak S.A."/>
            <person name="Bradley R.K."/>
            <person name="Brand A.D."/>
            <person name="Brent M.R."/>
            <person name="Brooks A.N."/>
            <person name="Brown R.H."/>
            <person name="Butlin R.K."/>
            <person name="Caggese C."/>
            <person name="Calvi B.R."/>
            <person name="Bernardo de Carvalho A."/>
            <person name="Caspi A."/>
            <person name="Castrezana S."/>
            <person name="Celniker S.E."/>
            <person name="Chang J.L."/>
            <person name="Chapple C."/>
            <person name="Chatterji S."/>
            <person name="Chinwalla A."/>
            <person name="Civetta A."/>
            <person name="Clifton S.W."/>
            <person name="Comeron J.M."/>
            <person name="Costello J.C."/>
            <person name="Coyne J.A."/>
            <person name="Daub J."/>
            <person name="David R.G."/>
            <person name="Delcher A.L."/>
            <person name="Delehaunty K."/>
            <person name="Do C.B."/>
            <person name="Ebling H."/>
            <person name="Edwards K."/>
            <person name="Eickbush T."/>
            <person name="Evans J.D."/>
            <person name="Filipski A."/>
            <person name="Findeiss S."/>
            <person name="Freyhult E."/>
            <person name="Fulton L."/>
            <person name="Fulton R."/>
            <person name="Garcia A.C."/>
            <person name="Gardiner A."/>
            <person name="Garfield D.A."/>
            <person name="Garvin B.E."/>
            <person name="Gibson G."/>
            <person name="Gilbert D."/>
            <person name="Gnerre S."/>
            <person name="Godfrey J."/>
            <person name="Good R."/>
            <person name="Gotea V."/>
            <person name="Gravely B."/>
            <person name="Greenberg A.J."/>
            <person name="Griffiths-Jones S."/>
            <person name="Gross S."/>
            <person name="Guigo R."/>
            <person name="Gustafson E.A."/>
            <person name="Haerty W."/>
            <person name="Hahn M.W."/>
            <person name="Halligan D.L."/>
            <person name="Halpern A.L."/>
            <person name="Halter G.M."/>
            <person name="Han M.V."/>
            <person name="Heger A."/>
            <person name="Hillier L."/>
            <person name="Hinrichs A.S."/>
            <person name="Holmes I."/>
            <person name="Hoskins R.A."/>
            <person name="Hubisz M.J."/>
            <person name="Hultmark D."/>
            <person name="Huntley M.A."/>
            <person name="Jaffe D.B."/>
            <person name="Jagadeeshan S."/>
            <person name="Jeck W.R."/>
            <person name="Johnson J."/>
            <person name="Jones C.D."/>
            <person name="Jordan W.C."/>
            <person name="Karpen G.H."/>
            <person name="Kataoka E."/>
            <person name="Keightley P.D."/>
            <person name="Kheradpour P."/>
            <person name="Kirkness E.F."/>
            <person name="Koerich L.B."/>
            <person name="Kristiansen K."/>
            <person name="Kudrna D."/>
            <person name="Kulathinal R.J."/>
            <person name="Kumar S."/>
            <person name="Kwok R."/>
            <person name="Lander E."/>
            <person name="Langley C.H."/>
            <person name="Lapoint R."/>
            <person name="Lazzaro B.P."/>
            <person name="Lee S.J."/>
            <person name="Levesque L."/>
            <person name="Li R."/>
            <person name="Lin C.F."/>
            <person name="Lin M.F."/>
            <person name="Lindblad-Toh K."/>
            <person name="Llopart A."/>
            <person name="Long M."/>
            <person name="Low L."/>
            <person name="Lozovsky E."/>
            <person name="Lu J."/>
            <person name="Luo M."/>
            <person name="Machado C.A."/>
            <person name="Makalowski W."/>
            <person name="Marzo M."/>
            <person name="Matsuda M."/>
            <person name="Matzkin L."/>
            <person name="McAllister B."/>
            <person name="McBride C.S."/>
            <person name="McKernan B."/>
            <person name="McKernan K."/>
            <person name="Mendez-Lago M."/>
            <person name="Minx P."/>
            <person name="Mollenhauer M.U."/>
            <person name="Montooth K."/>
            <person name="Mount S.M."/>
            <person name="Mu X."/>
            <person name="Myers E."/>
            <person name="Negre B."/>
            <person name="Newfeld S."/>
            <person name="Nielsen R."/>
            <person name="Noor M.A."/>
            <person name="O'Grady P."/>
            <person name="Pachter L."/>
            <person name="Papaceit M."/>
            <person name="Parisi M.J."/>
            <person name="Parisi M."/>
            <person name="Parts L."/>
            <person name="Pedersen J.S."/>
            <person name="Pesole G."/>
            <person name="Phillippy A.M."/>
            <person name="Ponting C.P."/>
            <person name="Pop M."/>
            <person name="Porcelli D."/>
            <person name="Powell J.R."/>
            <person name="Prohaska S."/>
            <person name="Pruitt K."/>
            <person name="Puig M."/>
            <person name="Quesneville H."/>
            <person name="Ram K.R."/>
            <person name="Rand D."/>
            <person name="Rasmussen M.D."/>
            <person name="Reed L.K."/>
            <person name="Reenan R."/>
            <person name="Reily A."/>
            <person name="Remington K.A."/>
            <person name="Rieger T.T."/>
            <person name="Ritchie M.G."/>
            <person name="Robin C."/>
            <person name="Rogers Y.H."/>
            <person name="Rohde C."/>
            <person name="Rozas J."/>
            <person name="Rubenfield M.J."/>
            <person name="Ruiz A."/>
            <person name="Russo S."/>
            <person name="Salzberg S.L."/>
            <person name="Sanchez-Gracia A."/>
            <person name="Saranga D.J."/>
            <person name="Sato H."/>
            <person name="Schaeffer S.W."/>
            <person name="Schatz M.C."/>
            <person name="Schlenke T."/>
            <person name="Schwartz R."/>
            <person name="Segarra C."/>
            <person name="Singh R.S."/>
            <person name="Sirot L."/>
            <person name="Sirota M."/>
            <person name="Sisneros N.B."/>
            <person name="Smith C.D."/>
            <person name="Smith T.F."/>
            <person name="Spieth J."/>
            <person name="Stage D.E."/>
            <person name="Stark A."/>
            <person name="Stephan W."/>
            <person name="Strausberg R.L."/>
            <person name="Strempel S."/>
            <person name="Sturgill D."/>
            <person name="Sutton G."/>
            <person name="Sutton G.G."/>
            <person name="Tao W."/>
            <person name="Teichmann S."/>
            <person name="Tobari Y.N."/>
            <person name="Tomimura Y."/>
            <person name="Tsolas J.M."/>
            <person name="Valente V.L."/>
            <person name="Venter E."/>
            <person name="Venter J.C."/>
            <person name="Vicario S."/>
            <person name="Vieira F.G."/>
            <person name="Vilella A.J."/>
            <person name="Villasante A."/>
            <person name="Walenz B."/>
            <person name="Wang J."/>
            <person name="Wasserman M."/>
            <person name="Watts T."/>
            <person name="Wilson D."/>
            <person name="Wilson R.K."/>
            <person name="Wing R.A."/>
            <person name="Wolfner M.F."/>
            <person name="Wong A."/>
            <person name="Wong G.K."/>
            <person name="Wu C.I."/>
            <person name="Wu G."/>
            <person name="Yamamoto D."/>
            <person name="Yang H.P."/>
            <person name="Yang S.P."/>
            <person name="Yorke J.A."/>
            <person name="Yoshida K."/>
            <person name="Zdobnov E."/>
            <person name="Zhang P."/>
            <person name="Zhang Y."/>
            <person name="Zimin A.V."/>
            <person name="Baldwin J."/>
            <person name="Abdouelleil A."/>
            <person name="Abdulkadir J."/>
            <person name="Abebe A."/>
            <person name="Abera B."/>
            <person name="Abreu J."/>
            <person name="Acer S.C."/>
            <person name="Aftuck L."/>
            <person name="Alexander A."/>
            <person name="An P."/>
            <person name="Anderson E."/>
            <person name="Anderson S."/>
            <person name="Arachi H."/>
            <person name="Azer M."/>
            <person name="Bachantsang P."/>
            <person name="Barry A."/>
            <person name="Bayul T."/>
            <person name="Berlin A."/>
            <person name="Bessette D."/>
            <person name="Bloom T."/>
            <person name="Blye J."/>
            <person name="Boguslavskiy L."/>
            <person name="Bonnet C."/>
            <person name="Boukhgalter B."/>
            <person name="Bourzgui I."/>
            <person name="Brown A."/>
            <person name="Cahill P."/>
            <person name="Channer S."/>
            <person name="Cheshatsang Y."/>
            <person name="Chuda L."/>
            <person name="Citroen M."/>
            <person name="Collymore A."/>
            <person name="Cooke P."/>
            <person name="Costello M."/>
            <person name="D'Aco K."/>
            <person name="Daza R."/>
            <person name="De Haan G."/>
            <person name="DeGray S."/>
            <person name="DeMaso C."/>
            <person name="Dhargay N."/>
            <person name="Dooley K."/>
            <person name="Dooley E."/>
            <person name="Doricent M."/>
            <person name="Dorje P."/>
            <person name="Dorjee K."/>
            <person name="Dupes A."/>
            <person name="Elong R."/>
            <person name="Falk J."/>
            <person name="Farina A."/>
            <person name="Faro S."/>
            <person name="Ferguson D."/>
            <person name="Fisher S."/>
            <person name="Foley C.D."/>
            <person name="Franke A."/>
            <person name="Friedrich D."/>
            <person name="Gadbois L."/>
            <person name="Gearin G."/>
            <person name="Gearin C.R."/>
            <person name="Giannoukos G."/>
            <person name="Goode T."/>
            <person name="Graham J."/>
            <person name="Grandbois E."/>
            <person name="Grewal S."/>
            <person name="Gyaltsen K."/>
            <person name="Hafez N."/>
            <person name="Hagos B."/>
            <person name="Hall J."/>
            <person name="Henson C."/>
            <person name="Hollinger A."/>
            <person name="Honan T."/>
            <person name="Huard M.D."/>
            <person name="Hughes L."/>
            <person name="Hurhula B."/>
            <person name="Husby M.E."/>
            <person name="Kamat A."/>
            <person name="Kanga B."/>
            <person name="Kashin S."/>
            <person name="Khazanovich D."/>
            <person name="Kisner P."/>
            <person name="Lance K."/>
            <person name="Lara M."/>
            <person name="Lee W."/>
            <person name="Lennon N."/>
            <person name="Letendre F."/>
            <person name="LeVine R."/>
            <person name="Lipovsky A."/>
            <person name="Liu X."/>
            <person name="Liu J."/>
            <person name="Liu S."/>
            <person name="Lokyitsang T."/>
            <person name="Lokyitsang Y."/>
            <person name="Lubonja R."/>
            <person name="Lui A."/>
            <person name="MacDonald P."/>
            <person name="Magnisalis V."/>
            <person name="Maru K."/>
            <person name="Matthews C."/>
            <person name="McCusker W."/>
            <person name="McDonough S."/>
            <person name="Mehta T."/>
            <person name="Meldrim J."/>
            <person name="Meneus L."/>
            <person name="Mihai O."/>
            <person name="Mihalev A."/>
            <person name="Mihova T."/>
            <person name="Mittelman R."/>
            <person name="Mlenga V."/>
            <person name="Montmayeur A."/>
            <person name="Mulrain L."/>
            <person name="Navidi A."/>
            <person name="Naylor J."/>
            <person name="Negash T."/>
            <person name="Nguyen T."/>
            <person name="Nguyen N."/>
            <person name="Nicol R."/>
            <person name="Norbu C."/>
            <person name="Norbu N."/>
            <person name="Novod N."/>
            <person name="O'Neill B."/>
            <person name="Osman S."/>
            <person name="Markiewicz E."/>
            <person name="Oyono O.L."/>
            <person name="Patti C."/>
            <person name="Phunkhang P."/>
            <person name="Pierre F."/>
            <person name="Priest M."/>
            <person name="Raghuraman S."/>
            <person name="Rege F."/>
            <person name="Reyes R."/>
            <person name="Rise C."/>
            <person name="Rogov P."/>
            <person name="Ross K."/>
            <person name="Ryan E."/>
            <person name="Settipalli S."/>
            <person name="Shea T."/>
            <person name="Sherpa N."/>
            <person name="Shi L."/>
            <person name="Shih D."/>
            <person name="Sparrow T."/>
            <person name="Spaulding J."/>
            <person name="Stalker J."/>
            <person name="Stange-Thomann N."/>
            <person name="Stavropoulos S."/>
            <person name="Stone C."/>
            <person name="Strader C."/>
            <person name="Tesfaye S."/>
            <person name="Thomson T."/>
            <person name="Thoulutsang Y."/>
            <person name="Thoulutsang D."/>
            <person name="Topham K."/>
            <person name="Topping I."/>
            <person name="Tsamla T."/>
            <person name="Vassiliev H."/>
            <person name="Vo A."/>
            <person name="Wangchuk T."/>
            <person name="Wangdi T."/>
            <person name="Weiand M."/>
            <person name="Wilkinson J."/>
            <person name="Wilson A."/>
            <person name="Yadav S."/>
            <person name="Young G."/>
            <person name="Yu Q."/>
            <person name="Zembek L."/>
            <person name="Zhong D."/>
            <person name="Zimmer A."/>
            <person name="Zwirko Z."/>
            <person name="Jaffe D.B."/>
            <person name="Alvarez P."/>
            <person name="Brockman W."/>
            <person name="Butler J."/>
            <person name="Chin C."/>
            <person name="Gnerre S."/>
            <person name="Grabherr M."/>
            <person name="Kleber M."/>
            <person name="Mauceli E."/>
            <person name="MacCallum I."/>
        </authorList>
    </citation>
    <scope>NUCLEOTIDE SEQUENCE [LARGE SCALE GENOMIC DNA]</scope>
    <source>
        <strain evidence="3">Tucson 14030-0811.24</strain>
    </source>
</reference>
<dbReference type="EMBL" id="CH964239">
    <property type="protein sequence ID" value="EDW82356.2"/>
    <property type="molecule type" value="Genomic_DNA"/>
</dbReference>
<evidence type="ECO:0000256" key="1">
    <source>
        <dbReference type="SAM" id="MobiDB-lite"/>
    </source>
</evidence>
<dbReference type="OrthoDB" id="7873062at2759"/>
<dbReference type="Proteomes" id="UP000007798">
    <property type="component" value="Unassembled WGS sequence"/>
</dbReference>
<accession>B4NBZ7</accession>
<keyword evidence="3" id="KW-1185">Reference proteome</keyword>
<protein>
    <submittedName>
        <fullName evidence="2">Uncharacterized protein</fullName>
    </submittedName>
</protein>
<feature type="compositionally biased region" description="Basic residues" evidence="1">
    <location>
        <begin position="196"/>
        <end position="208"/>
    </location>
</feature>
<sequence>MFRNLWYLFRSNRSMNEHLLRLQPMLEHQPILHEMAGISLMNRIRNRELELEDMELNFGRHALAFDENEVASDEEPNLAESDSMEESDDADDDADELSQSLFSIRNVCPKRRAPHTMPGYGVDEHVTQPILWLALEQLKKHENMVKRKVQTGADVVDKKITSPSDFVANYLIENMTLDIFKNGNQPRYGPGLFSRRPPRRRMHGPRAL</sequence>
<gene>
    <name evidence="2" type="primary">Dwil\GK25168</name>
    <name evidence="2" type="ORF">Dwil_GK25168</name>
</gene>
<feature type="region of interest" description="Disordered" evidence="1">
    <location>
        <begin position="188"/>
        <end position="208"/>
    </location>
</feature>
<dbReference type="HOGENOM" id="CLU_1541764_0_0_1"/>
<organism evidence="2 3">
    <name type="scientific">Drosophila willistoni</name>
    <name type="common">Fruit fly</name>
    <dbReference type="NCBI Taxonomy" id="7260"/>
    <lineage>
        <taxon>Eukaryota</taxon>
        <taxon>Metazoa</taxon>
        <taxon>Ecdysozoa</taxon>
        <taxon>Arthropoda</taxon>
        <taxon>Hexapoda</taxon>
        <taxon>Insecta</taxon>
        <taxon>Pterygota</taxon>
        <taxon>Neoptera</taxon>
        <taxon>Endopterygota</taxon>
        <taxon>Diptera</taxon>
        <taxon>Brachycera</taxon>
        <taxon>Muscomorpha</taxon>
        <taxon>Ephydroidea</taxon>
        <taxon>Drosophilidae</taxon>
        <taxon>Drosophila</taxon>
        <taxon>Sophophora</taxon>
    </lineage>
</organism>
<evidence type="ECO:0000313" key="3">
    <source>
        <dbReference type="Proteomes" id="UP000007798"/>
    </source>
</evidence>
<dbReference type="AlphaFoldDB" id="B4NBZ7"/>
<dbReference type="InParanoid" id="B4NBZ7"/>
<feature type="region of interest" description="Disordered" evidence="1">
    <location>
        <begin position="69"/>
        <end position="96"/>
    </location>
</feature>
<proteinExistence type="predicted"/>